<keyword evidence="4" id="KW-1185">Reference proteome</keyword>
<feature type="transmembrane region" description="Helical" evidence="1">
    <location>
        <begin position="254"/>
        <end position="271"/>
    </location>
</feature>
<feature type="transmembrane region" description="Helical" evidence="1">
    <location>
        <begin position="621"/>
        <end position="642"/>
    </location>
</feature>
<dbReference type="Proteomes" id="UP000245119">
    <property type="component" value="Linkage Group LG13"/>
</dbReference>
<dbReference type="STRING" id="400727.A0A2T7NGD6"/>
<sequence length="846" mass="95008">MGDDTWERLFPVDHCGHRFGPNHPAMAEKLTQMDQMIRNVTRQLSEDTVLFVLGDHGMTVTGDHGGDSEDELTAGLFIYSPAKITSSQPVQGVITHQTDFVPTLSLLIGIPIPFSSLGSLITDLFNHCPCKSFTSDCPADVRYISEYAGVSSDLPESTFHSVTVLLKKADNELQALMTSVASGDPTKDVLSRLQHLQMQYQTYLTQVRQMCQDVWARFDMTSMLVGILTMTIAALAELAFLMHWTKDTDQTPHFLYLVIVGLAVHVVYYMLHTLLLMQTVLPLLSLALVLTLLLCLSITLGKKIIEVSRQLTWSDRTDNFVAMTILCLCCLIYFSNSFVVYEDVTQHFLAQSLLWYIAFRTMLGFIKTSDPNAKRPLTKIVKKGKTSSLVDILEILTQPAAAMFFVTCACSVLLRLTAFFRSCREEQWACKPSVLQVLPSSTGEATRYKNQRYFFSAGCLLATLWFIRKWMLHYGNLNGDRVNVLGMKFIMPLGGVCCALYWAVQALPQKELDALAGWQQCLMAQLVYACVILHMIMVLAQPVFVYIWHPSPANTISPPSSRGISFTIPFVYRHLRENWNNRDEEDRTAAAYGLGSVYSCSVWALAASVFLLLVLLLGEEASPGLCLAVIIMFFFLELTSAYGTSNKGDKQIPVSLLTVVGHGVLSSTFFFATGHQATIPSIRFESAFTGFHGDFSSNILPAALITLNTFAAPLLFTVLSPLLLFWKYLEGPVKRWISVPQRTSISKWKGDFHLYDDGLLLRKNLFISLSRMLFFSFAKVLAAACAAVIHRRHLMVWKIFAPRFIFEAAAMLVTTFVLMLMYLFVLHVDHKITRLVKSLEDQERQH</sequence>
<dbReference type="Pfam" id="PF01663">
    <property type="entry name" value="Phosphodiest"/>
    <property type="match status" value="1"/>
</dbReference>
<keyword evidence="1" id="KW-1133">Transmembrane helix</keyword>
<reference evidence="3 4" key="1">
    <citation type="submission" date="2018-04" db="EMBL/GenBank/DDBJ databases">
        <title>The genome of golden apple snail Pomacea canaliculata provides insight into stress tolerance and invasive adaptation.</title>
        <authorList>
            <person name="Liu C."/>
            <person name="Liu B."/>
            <person name="Ren Y."/>
            <person name="Zhang Y."/>
            <person name="Wang H."/>
            <person name="Li S."/>
            <person name="Jiang F."/>
            <person name="Yin L."/>
            <person name="Zhang G."/>
            <person name="Qian W."/>
            <person name="Fan W."/>
        </authorList>
    </citation>
    <scope>NUCLEOTIDE SEQUENCE [LARGE SCALE GENOMIC DNA]</scope>
    <source>
        <strain evidence="3">SZHN2017</strain>
        <tissue evidence="3">Muscle</tissue>
    </source>
</reference>
<organism evidence="3 4">
    <name type="scientific">Pomacea canaliculata</name>
    <name type="common">Golden apple snail</name>
    <dbReference type="NCBI Taxonomy" id="400727"/>
    <lineage>
        <taxon>Eukaryota</taxon>
        <taxon>Metazoa</taxon>
        <taxon>Spiralia</taxon>
        <taxon>Lophotrochozoa</taxon>
        <taxon>Mollusca</taxon>
        <taxon>Gastropoda</taxon>
        <taxon>Caenogastropoda</taxon>
        <taxon>Architaenioglossa</taxon>
        <taxon>Ampullarioidea</taxon>
        <taxon>Ampullariidae</taxon>
        <taxon>Pomacea</taxon>
    </lineage>
</organism>
<evidence type="ECO:0000313" key="4">
    <source>
        <dbReference type="Proteomes" id="UP000245119"/>
    </source>
</evidence>
<dbReference type="InterPro" id="IPR017850">
    <property type="entry name" value="Alkaline_phosphatase_core_sf"/>
</dbReference>
<dbReference type="SUPFAM" id="SSF53649">
    <property type="entry name" value="Alkaline phosphatase-like"/>
    <property type="match status" value="1"/>
</dbReference>
<feature type="transmembrane region" description="Helical" evidence="1">
    <location>
        <begin position="389"/>
        <end position="414"/>
    </location>
</feature>
<feature type="transmembrane region" description="Helical" evidence="1">
    <location>
        <begin position="220"/>
        <end position="242"/>
    </location>
</feature>
<dbReference type="EMBL" id="PZQS01000013">
    <property type="protein sequence ID" value="PVD20247.1"/>
    <property type="molecule type" value="Genomic_DNA"/>
</dbReference>
<feature type="transmembrane region" description="Helical" evidence="1">
    <location>
        <begin position="809"/>
        <end position="828"/>
    </location>
</feature>
<feature type="transmembrane region" description="Helical" evidence="1">
    <location>
        <begin position="484"/>
        <end position="504"/>
    </location>
</feature>
<dbReference type="Pfam" id="PF19316">
    <property type="entry name" value="PIGO_PIGG"/>
    <property type="match status" value="1"/>
</dbReference>
<dbReference type="OrthoDB" id="272139at2759"/>
<feature type="transmembrane region" description="Helical" evidence="1">
    <location>
        <begin position="283"/>
        <end position="300"/>
    </location>
</feature>
<dbReference type="Gene3D" id="3.40.720.10">
    <property type="entry name" value="Alkaline Phosphatase, subunit A"/>
    <property type="match status" value="1"/>
</dbReference>
<dbReference type="GO" id="GO:0051377">
    <property type="term" value="F:mannose-ethanolamine phosphotransferase activity"/>
    <property type="evidence" value="ECO:0007669"/>
    <property type="project" value="TreeGrafter"/>
</dbReference>
<protein>
    <recommendedName>
        <fullName evidence="2">GPI ethanolamine phosphate transferase 2 C-terminal domain-containing protein</fullName>
    </recommendedName>
</protein>
<evidence type="ECO:0000256" key="1">
    <source>
        <dbReference type="SAM" id="Phobius"/>
    </source>
</evidence>
<feature type="transmembrane region" description="Helical" evidence="1">
    <location>
        <begin position="589"/>
        <end position="615"/>
    </location>
</feature>
<keyword evidence="1" id="KW-0472">Membrane</keyword>
<dbReference type="PANTHER" id="PTHR23071:SF1">
    <property type="entry name" value="GPI ETHANOLAMINE PHOSPHATE TRANSFERASE 3"/>
    <property type="match status" value="1"/>
</dbReference>
<dbReference type="AlphaFoldDB" id="A0A2T7NGD6"/>
<feature type="transmembrane region" description="Helical" evidence="1">
    <location>
        <begin position="524"/>
        <end position="548"/>
    </location>
</feature>
<feature type="transmembrane region" description="Helical" evidence="1">
    <location>
        <begin position="320"/>
        <end position="341"/>
    </location>
</feature>
<dbReference type="InterPro" id="IPR045687">
    <property type="entry name" value="PIGG/GPI7_C"/>
</dbReference>
<comment type="caution">
    <text evidence="3">The sequence shown here is derived from an EMBL/GenBank/DDBJ whole genome shotgun (WGS) entry which is preliminary data.</text>
</comment>
<dbReference type="PANTHER" id="PTHR23071">
    <property type="entry name" value="PHOSPHATIDYLINOSITOL GLYCAN"/>
    <property type="match status" value="1"/>
</dbReference>
<evidence type="ECO:0000313" key="3">
    <source>
        <dbReference type="EMBL" id="PVD20247.1"/>
    </source>
</evidence>
<feature type="transmembrane region" description="Helical" evidence="1">
    <location>
        <begin position="699"/>
        <end position="726"/>
    </location>
</feature>
<gene>
    <name evidence="3" type="ORF">C0Q70_20744</name>
</gene>
<proteinExistence type="predicted"/>
<feature type="transmembrane region" description="Helical" evidence="1">
    <location>
        <begin position="772"/>
        <end position="789"/>
    </location>
</feature>
<dbReference type="GO" id="GO:0006506">
    <property type="term" value="P:GPI anchor biosynthetic process"/>
    <property type="evidence" value="ECO:0007669"/>
    <property type="project" value="InterPro"/>
</dbReference>
<keyword evidence="1" id="KW-0812">Transmembrane</keyword>
<name>A0A2T7NGD6_POMCA</name>
<dbReference type="InterPro" id="IPR002591">
    <property type="entry name" value="Phosphodiest/P_Trfase"/>
</dbReference>
<feature type="domain" description="GPI ethanolamine phosphate transferase 2 C-terminal" evidence="2">
    <location>
        <begin position="664"/>
        <end position="821"/>
    </location>
</feature>
<accession>A0A2T7NGD6</accession>
<dbReference type="InterPro" id="IPR039524">
    <property type="entry name" value="PIGO/GPI13"/>
</dbReference>
<feature type="transmembrane region" description="Helical" evidence="1">
    <location>
        <begin position="453"/>
        <end position="472"/>
    </location>
</feature>
<evidence type="ECO:0000259" key="2">
    <source>
        <dbReference type="Pfam" id="PF19316"/>
    </source>
</evidence>
<dbReference type="GO" id="GO:0005789">
    <property type="term" value="C:endoplasmic reticulum membrane"/>
    <property type="evidence" value="ECO:0007669"/>
    <property type="project" value="TreeGrafter"/>
</dbReference>